<organism evidence="2 3">
    <name type="scientific">Strigamia maritima</name>
    <name type="common">European centipede</name>
    <name type="synonym">Geophilus maritimus</name>
    <dbReference type="NCBI Taxonomy" id="126957"/>
    <lineage>
        <taxon>Eukaryota</taxon>
        <taxon>Metazoa</taxon>
        <taxon>Ecdysozoa</taxon>
        <taxon>Arthropoda</taxon>
        <taxon>Myriapoda</taxon>
        <taxon>Chilopoda</taxon>
        <taxon>Pleurostigmophora</taxon>
        <taxon>Geophilomorpha</taxon>
        <taxon>Linotaeniidae</taxon>
        <taxon>Strigamia</taxon>
    </lineage>
</organism>
<reference evidence="2" key="2">
    <citation type="submission" date="2015-02" db="UniProtKB">
        <authorList>
            <consortium name="EnsemblMetazoa"/>
        </authorList>
    </citation>
    <scope>IDENTIFICATION</scope>
</reference>
<feature type="transmembrane region" description="Helical" evidence="1">
    <location>
        <begin position="29"/>
        <end position="52"/>
    </location>
</feature>
<keyword evidence="1" id="KW-0472">Membrane</keyword>
<feature type="transmembrane region" description="Helical" evidence="1">
    <location>
        <begin position="58"/>
        <end position="77"/>
    </location>
</feature>
<dbReference type="EMBL" id="JH431429">
    <property type="status" value="NOT_ANNOTATED_CDS"/>
    <property type="molecule type" value="Genomic_DNA"/>
</dbReference>
<name>T1ISB8_STRMM</name>
<dbReference type="STRING" id="126957.T1ISB8"/>
<dbReference type="eggNOG" id="KOG1311">
    <property type="taxonomic scope" value="Eukaryota"/>
</dbReference>
<accession>T1ISB8</accession>
<evidence type="ECO:0000256" key="1">
    <source>
        <dbReference type="SAM" id="Phobius"/>
    </source>
</evidence>
<keyword evidence="1" id="KW-0812">Transmembrane</keyword>
<feature type="transmembrane region" description="Helical" evidence="1">
    <location>
        <begin position="123"/>
        <end position="146"/>
    </location>
</feature>
<evidence type="ECO:0000313" key="2">
    <source>
        <dbReference type="EnsemblMetazoa" id="SMAR003984-PA"/>
    </source>
</evidence>
<dbReference type="AlphaFoldDB" id="T1ISB8"/>
<dbReference type="Proteomes" id="UP000014500">
    <property type="component" value="Unassembled WGS sequence"/>
</dbReference>
<keyword evidence="1" id="KW-1133">Transmembrane helix</keyword>
<dbReference type="HOGENOM" id="CLU_048061_1_0_1"/>
<dbReference type="PhylomeDB" id="T1ISB8"/>
<evidence type="ECO:0000313" key="3">
    <source>
        <dbReference type="Proteomes" id="UP000014500"/>
    </source>
</evidence>
<sequence length="211" mass="24127">MDIEKEFPVYESHNRCCGHIWCIKDICGILCVILTWMLILYAEFVVMFVVYYPSPYPVYSTINVIIFNALAVLAVSAHVRTMLTDPGAVPKGNATRELIQSVNQFIICINREWKECTTFSPPATVILLLFLIFEAMLFATFTAVMFGTQIQAIWHDETGIEQLKKEEARWVKKSRWKSIQAVFGRFSVAWFSPFTTPRQSTGKGDGFLYSV</sequence>
<proteinExistence type="predicted"/>
<dbReference type="EnsemblMetazoa" id="SMAR003984-RA">
    <property type="protein sequence ID" value="SMAR003984-PA"/>
    <property type="gene ID" value="SMAR003984"/>
</dbReference>
<evidence type="ECO:0008006" key="4">
    <source>
        <dbReference type="Google" id="ProtNLM"/>
    </source>
</evidence>
<reference evidence="3" key="1">
    <citation type="submission" date="2011-05" db="EMBL/GenBank/DDBJ databases">
        <authorList>
            <person name="Richards S.R."/>
            <person name="Qu J."/>
            <person name="Jiang H."/>
            <person name="Jhangiani S.N."/>
            <person name="Agravi P."/>
            <person name="Goodspeed R."/>
            <person name="Gross S."/>
            <person name="Mandapat C."/>
            <person name="Jackson L."/>
            <person name="Mathew T."/>
            <person name="Pu L."/>
            <person name="Thornton R."/>
            <person name="Saada N."/>
            <person name="Wilczek-Boney K.B."/>
            <person name="Lee S."/>
            <person name="Kovar C."/>
            <person name="Wu Y."/>
            <person name="Scherer S.E."/>
            <person name="Worley K.C."/>
            <person name="Muzny D.M."/>
            <person name="Gibbs R."/>
        </authorList>
    </citation>
    <scope>NUCLEOTIDE SEQUENCE</scope>
    <source>
        <strain evidence="3">Brora</strain>
    </source>
</reference>
<keyword evidence="3" id="KW-1185">Reference proteome</keyword>
<protein>
    <recommendedName>
        <fullName evidence="4">Palmitoyltransferase</fullName>
    </recommendedName>
</protein>
<dbReference type="OMA" id="ICINREW"/>